<dbReference type="Gene3D" id="1.10.3020.20">
    <property type="match status" value="1"/>
</dbReference>
<dbReference type="Proteomes" id="UP000799778">
    <property type="component" value="Unassembled WGS sequence"/>
</dbReference>
<accession>A0A6A5X993</accession>
<dbReference type="RefSeq" id="XP_033377795.1">
    <property type="nucleotide sequence ID" value="XM_033529461.1"/>
</dbReference>
<reference evidence="4" key="1">
    <citation type="journal article" date="2020" name="Stud. Mycol.">
        <title>101 Dothideomycetes genomes: a test case for predicting lifestyles and emergence of pathogens.</title>
        <authorList>
            <person name="Haridas S."/>
            <person name="Albert R."/>
            <person name="Binder M."/>
            <person name="Bloem J."/>
            <person name="Labutti K."/>
            <person name="Salamov A."/>
            <person name="Andreopoulos B."/>
            <person name="Baker S."/>
            <person name="Barry K."/>
            <person name="Bills G."/>
            <person name="Bluhm B."/>
            <person name="Cannon C."/>
            <person name="Castanera R."/>
            <person name="Culley D."/>
            <person name="Daum C."/>
            <person name="Ezra D."/>
            <person name="Gonzalez J."/>
            <person name="Henrissat B."/>
            <person name="Kuo A."/>
            <person name="Liang C."/>
            <person name="Lipzen A."/>
            <person name="Lutzoni F."/>
            <person name="Magnuson J."/>
            <person name="Mondo S."/>
            <person name="Nolan M."/>
            <person name="Ohm R."/>
            <person name="Pangilinan J."/>
            <person name="Park H.-J."/>
            <person name="Ramirez L."/>
            <person name="Alfaro M."/>
            <person name="Sun H."/>
            <person name="Tritt A."/>
            <person name="Yoshinaga Y."/>
            <person name="Zwiers L.-H."/>
            <person name="Turgeon B."/>
            <person name="Goodwin S."/>
            <person name="Spatafora J."/>
            <person name="Crous P."/>
            <person name="Grigoriev I."/>
        </authorList>
    </citation>
    <scope>NUCLEOTIDE SEQUENCE</scope>
    <source>
        <strain evidence="4">CBS 175.79</strain>
    </source>
</reference>
<dbReference type="Pfam" id="PF08530">
    <property type="entry name" value="PepX_C"/>
    <property type="match status" value="1"/>
</dbReference>
<dbReference type="OrthoDB" id="2578740at2759"/>
<dbReference type="PANTHER" id="PTHR43056:SF10">
    <property type="entry name" value="COCE_NOND FAMILY, PUTATIVE (AFU_ORTHOLOGUE AFUA_7G00600)-RELATED"/>
    <property type="match status" value="1"/>
</dbReference>
<keyword evidence="5" id="KW-1185">Reference proteome</keyword>
<dbReference type="EMBL" id="ML978078">
    <property type="protein sequence ID" value="KAF2009456.1"/>
    <property type="molecule type" value="Genomic_DNA"/>
</dbReference>
<evidence type="ECO:0000313" key="5">
    <source>
        <dbReference type="Proteomes" id="UP000799778"/>
    </source>
</evidence>
<dbReference type="SUPFAM" id="SSF53474">
    <property type="entry name" value="alpha/beta-Hydrolases"/>
    <property type="match status" value="1"/>
</dbReference>
<evidence type="ECO:0000256" key="1">
    <source>
        <dbReference type="ARBA" id="ARBA00022801"/>
    </source>
</evidence>
<dbReference type="InterPro" id="IPR029058">
    <property type="entry name" value="AB_hydrolase_fold"/>
</dbReference>
<feature type="region of interest" description="Disordered" evidence="2">
    <location>
        <begin position="25"/>
        <end position="49"/>
    </location>
</feature>
<evidence type="ECO:0000256" key="2">
    <source>
        <dbReference type="SAM" id="MobiDB-lite"/>
    </source>
</evidence>
<dbReference type="InterPro" id="IPR013736">
    <property type="entry name" value="Xaa-Pro_dipept_C"/>
</dbReference>
<keyword evidence="1 4" id="KW-0378">Hydrolase</keyword>
<dbReference type="InterPro" id="IPR000383">
    <property type="entry name" value="Xaa-Pro-like_dom"/>
</dbReference>
<sequence>MGEAMEYNNFKGVKVPIVPISPPQPGSGGYTEFNPRSETLPAGWTSPHPNSRPLKSSILVEHDVAITMRDGAKLYADVYRPPPSASGADEQVPALLMWSPFGKKFNGIMSLGLMTPWNLGIPDGTLSGLEKFEGLDPAVWVDRGYAIVSIDTRGTGDSDGRMVIMGTQEAEDGYDSIEAIAKLPWCTGSVGLAGNSHLAIAQWFIAALQPPSLKAIAPFEGCGDLYREQFARGGIYAGDLFDKLIVKYMLKGRHGMESFREMFKQHSLANEWWNDKRPDMRKINVPTYITGTWTNTMHGMGAIRAWLQVDTKNKWLRWHPWQEWYDLWGNPQADEELHSFFDHFLHGKKNDWLQTPRVRMALLRFGNQIPQSYENIVEEDFPIPRTQYKKLFLQSDHTLSFDAPTTQGQTTYNSEHPESATFTHRFPETTRLVGLPKVVLYMTCPDHNDLDVYVLLEKLDKQGQPMLNLNIPWKNLPITSFDDMKPEEKTEVVLYKGPLGILRASHRAIDESRSMHPHWPFHPHEKEEKVSPGTVVRLDIGIWAMGIEYEAGESLRLTVSGRNFGVSNFGSDEHSLNKGRHMVHFGGENPSHLVLPFV</sequence>
<dbReference type="Gene3D" id="2.60.120.260">
    <property type="entry name" value="Galactose-binding domain-like"/>
    <property type="match status" value="1"/>
</dbReference>
<dbReference type="Gene3D" id="3.40.50.1820">
    <property type="entry name" value="alpha/beta hydrolase"/>
    <property type="match status" value="1"/>
</dbReference>
<dbReference type="SMART" id="SM00939">
    <property type="entry name" value="PepX_C"/>
    <property type="match status" value="1"/>
</dbReference>
<gene>
    <name evidence="4" type="ORF">BU24DRAFT_428359</name>
</gene>
<dbReference type="AlphaFoldDB" id="A0A6A5X993"/>
<dbReference type="InterPro" id="IPR005674">
    <property type="entry name" value="CocE/Ser_esterase"/>
</dbReference>
<proteinExistence type="predicted"/>
<feature type="domain" description="Xaa-Pro dipeptidyl-peptidase C-terminal" evidence="3">
    <location>
        <begin position="338"/>
        <end position="594"/>
    </location>
</feature>
<dbReference type="GeneID" id="54286858"/>
<organism evidence="4 5">
    <name type="scientific">Aaosphaeria arxii CBS 175.79</name>
    <dbReference type="NCBI Taxonomy" id="1450172"/>
    <lineage>
        <taxon>Eukaryota</taxon>
        <taxon>Fungi</taxon>
        <taxon>Dikarya</taxon>
        <taxon>Ascomycota</taxon>
        <taxon>Pezizomycotina</taxon>
        <taxon>Dothideomycetes</taxon>
        <taxon>Pleosporomycetidae</taxon>
        <taxon>Pleosporales</taxon>
        <taxon>Pleosporales incertae sedis</taxon>
        <taxon>Aaosphaeria</taxon>
    </lineage>
</organism>
<dbReference type="PANTHER" id="PTHR43056">
    <property type="entry name" value="PEPTIDASE S9 PROLYL OLIGOPEPTIDASE"/>
    <property type="match status" value="1"/>
</dbReference>
<evidence type="ECO:0000313" key="4">
    <source>
        <dbReference type="EMBL" id="KAF2009456.1"/>
    </source>
</evidence>
<dbReference type="NCBIfam" id="TIGR00976">
    <property type="entry name" value="CocE_NonD"/>
    <property type="match status" value="1"/>
</dbReference>
<dbReference type="InterPro" id="IPR008979">
    <property type="entry name" value="Galactose-bd-like_sf"/>
</dbReference>
<dbReference type="InterPro" id="IPR050585">
    <property type="entry name" value="Xaa-Pro_dipeptidyl-ppase/CocE"/>
</dbReference>
<dbReference type="GO" id="GO:0008239">
    <property type="term" value="F:dipeptidyl-peptidase activity"/>
    <property type="evidence" value="ECO:0007669"/>
    <property type="project" value="InterPro"/>
</dbReference>
<evidence type="ECO:0000259" key="3">
    <source>
        <dbReference type="SMART" id="SM00939"/>
    </source>
</evidence>
<dbReference type="Pfam" id="PF02129">
    <property type="entry name" value="Peptidase_S15"/>
    <property type="match status" value="1"/>
</dbReference>
<name>A0A6A5X993_9PLEO</name>
<dbReference type="SUPFAM" id="SSF49785">
    <property type="entry name" value="Galactose-binding domain-like"/>
    <property type="match status" value="1"/>
</dbReference>
<protein>
    <submittedName>
        <fullName evidence="4">Alpha/beta-hydrolase</fullName>
    </submittedName>
</protein>